<dbReference type="HOGENOM" id="CLU_3224228_0_0_10"/>
<dbReference type="AlphaFoldDB" id="D5B9K4"/>
<sequence length="44" mass="5257">MVYLNFNDLNKKPQKRLIKISREEVTPKIREIDPKVCKGTPIRF</sequence>
<dbReference type="KEGG" id="zpr:ZPR_4013"/>
<proteinExistence type="predicted"/>
<evidence type="ECO:0000313" key="2">
    <source>
        <dbReference type="Proteomes" id="UP000001654"/>
    </source>
</evidence>
<gene>
    <name evidence="1" type="ordered locus">ZPR_4013</name>
</gene>
<evidence type="ECO:0000313" key="1">
    <source>
        <dbReference type="EMBL" id="ADF54317.1"/>
    </source>
</evidence>
<reference evidence="1 2" key="1">
    <citation type="journal article" date="2010" name="BMC Genomics">
        <title>The complete genome of Zunongwangia profunda SM-A87 reveals its adaptation to the deep-sea environment and ecological role in sedimentary organic nitrogen degradation.</title>
        <authorList>
            <person name="Qin Q.L."/>
            <person name="Zhang X.Y."/>
            <person name="Wang X.M."/>
            <person name="Liu G.M."/>
            <person name="Chen X.L."/>
            <person name="Xie B.B."/>
            <person name="Dang H.Y."/>
            <person name="Zhou B.C."/>
            <person name="Yu J."/>
            <person name="Zhang Y.Z."/>
        </authorList>
    </citation>
    <scope>NUCLEOTIDE SEQUENCE [LARGE SCALE GENOMIC DNA]</scope>
    <source>
        <strain evidence="2">DSM 18752 / CCTCC AB 206139 / SM-A87</strain>
    </source>
</reference>
<accession>D5B9K4</accession>
<name>D5B9K4_ZUNPS</name>
<protein>
    <submittedName>
        <fullName evidence="1">Uncharacterized protein</fullName>
    </submittedName>
</protein>
<dbReference type="EMBL" id="CP001650">
    <property type="protein sequence ID" value="ADF54317.1"/>
    <property type="molecule type" value="Genomic_DNA"/>
</dbReference>
<dbReference type="Proteomes" id="UP000001654">
    <property type="component" value="Chromosome"/>
</dbReference>
<dbReference type="STRING" id="655815.ZPR_4013"/>
<organism evidence="1 2">
    <name type="scientific">Zunongwangia profunda (strain DSM 18752 / CCTCC AB 206139 / SM-A87)</name>
    <name type="common">Wangia profunda</name>
    <dbReference type="NCBI Taxonomy" id="655815"/>
    <lineage>
        <taxon>Bacteria</taxon>
        <taxon>Pseudomonadati</taxon>
        <taxon>Bacteroidota</taxon>
        <taxon>Flavobacteriia</taxon>
        <taxon>Flavobacteriales</taxon>
        <taxon>Flavobacteriaceae</taxon>
        <taxon>Zunongwangia</taxon>
    </lineage>
</organism>
<keyword evidence="2" id="KW-1185">Reference proteome</keyword>